<reference evidence="2" key="2">
    <citation type="submission" date="2020-09" db="EMBL/GenBank/DDBJ databases">
        <authorList>
            <person name="Sun Q."/>
            <person name="Zhou Y."/>
        </authorList>
    </citation>
    <scope>NUCLEOTIDE SEQUENCE</scope>
    <source>
        <strain evidence="2">CGMCC 4.5737</strain>
    </source>
</reference>
<name>A0A8J3CEP3_9PSEU</name>
<organism evidence="2 3">
    <name type="scientific">Longimycelium tulufanense</name>
    <dbReference type="NCBI Taxonomy" id="907463"/>
    <lineage>
        <taxon>Bacteria</taxon>
        <taxon>Bacillati</taxon>
        <taxon>Actinomycetota</taxon>
        <taxon>Actinomycetes</taxon>
        <taxon>Pseudonocardiales</taxon>
        <taxon>Pseudonocardiaceae</taxon>
        <taxon>Longimycelium</taxon>
    </lineage>
</organism>
<dbReference type="EMBL" id="BMMK01000007">
    <property type="protein sequence ID" value="GGM49497.1"/>
    <property type="molecule type" value="Genomic_DNA"/>
</dbReference>
<proteinExistence type="predicted"/>
<gene>
    <name evidence="2" type="ORF">GCM10012275_20490</name>
</gene>
<accession>A0A8J3CEP3</accession>
<dbReference type="Proteomes" id="UP000637578">
    <property type="component" value="Unassembled WGS sequence"/>
</dbReference>
<evidence type="ECO:0000256" key="1">
    <source>
        <dbReference type="SAM" id="MobiDB-lite"/>
    </source>
</evidence>
<reference evidence="2" key="1">
    <citation type="journal article" date="2014" name="Int. J. Syst. Evol. Microbiol.">
        <title>Complete genome sequence of Corynebacterium casei LMG S-19264T (=DSM 44701T), isolated from a smear-ripened cheese.</title>
        <authorList>
            <consortium name="US DOE Joint Genome Institute (JGI-PGF)"/>
            <person name="Walter F."/>
            <person name="Albersmeier A."/>
            <person name="Kalinowski J."/>
            <person name="Ruckert C."/>
        </authorList>
    </citation>
    <scope>NUCLEOTIDE SEQUENCE</scope>
    <source>
        <strain evidence="2">CGMCC 4.5737</strain>
    </source>
</reference>
<protein>
    <submittedName>
        <fullName evidence="2">Uncharacterized protein</fullName>
    </submittedName>
</protein>
<sequence length="78" mass="8215">MRITSSPTLGDRGTAARSAGPRGAHGVASHGRTRERAAPVGDGCGAPVNRRLVRARADDPLIEDQAELFGGEEIRNPR</sequence>
<evidence type="ECO:0000313" key="2">
    <source>
        <dbReference type="EMBL" id="GGM49497.1"/>
    </source>
</evidence>
<feature type="region of interest" description="Disordered" evidence="1">
    <location>
        <begin position="1"/>
        <end position="47"/>
    </location>
</feature>
<evidence type="ECO:0000313" key="3">
    <source>
        <dbReference type="Proteomes" id="UP000637578"/>
    </source>
</evidence>
<keyword evidence="3" id="KW-1185">Reference proteome</keyword>
<dbReference type="AlphaFoldDB" id="A0A8J3CEP3"/>
<comment type="caution">
    <text evidence="2">The sequence shown here is derived from an EMBL/GenBank/DDBJ whole genome shotgun (WGS) entry which is preliminary data.</text>
</comment>